<feature type="signal peptide" evidence="1">
    <location>
        <begin position="1"/>
        <end position="23"/>
    </location>
</feature>
<dbReference type="Proteomes" id="UP000077748">
    <property type="component" value="Chromosome"/>
</dbReference>
<keyword evidence="3" id="KW-0449">Lipoprotein</keyword>
<organism evidence="2 4">
    <name type="scientific">Pseudomonas citronellolis</name>
    <dbReference type="NCBI Taxonomy" id="53408"/>
    <lineage>
        <taxon>Bacteria</taxon>
        <taxon>Pseudomonadati</taxon>
        <taxon>Pseudomonadota</taxon>
        <taxon>Gammaproteobacteria</taxon>
        <taxon>Pseudomonadales</taxon>
        <taxon>Pseudomonadaceae</taxon>
        <taxon>Pseudomonas</taxon>
    </lineage>
</organism>
<dbReference type="AlphaFoldDB" id="A0A1A9K7W5"/>
<dbReference type="RefSeq" id="WP_009617258.1">
    <property type="nucleotide sequence ID" value="NZ_CALEBV010000011.1"/>
</dbReference>
<proteinExistence type="predicted"/>
<evidence type="ECO:0000313" key="2">
    <source>
        <dbReference type="EMBL" id="ANI13200.1"/>
    </source>
</evidence>
<sequence length="148" mass="15534">MPHRLLCLLALALLAACSSKQPAPQPPAASAPAKAVATPLPANQRELSGVLTSSRGALPDGAEVELALLLMDERDRPQRALASLELVGNGGALPFSLRYDPSDFPSGGRIELHARVAQNGQLAWRLRPLTIAPGQSQALGELRLEPAP</sequence>
<evidence type="ECO:0000313" key="3">
    <source>
        <dbReference type="EMBL" id="MDF3844704.1"/>
    </source>
</evidence>
<gene>
    <name evidence="2" type="ORF">A9C11_04045</name>
    <name evidence="3" type="ORF">P3W55_23560</name>
</gene>
<evidence type="ECO:0000313" key="4">
    <source>
        <dbReference type="Proteomes" id="UP000077748"/>
    </source>
</evidence>
<reference evidence="3" key="2">
    <citation type="submission" date="2023-03" db="EMBL/GenBank/DDBJ databases">
        <title>Draft assemblies of triclosan tolerant bacteria isolated from returned activated sludge.</title>
        <authorList>
            <person name="Van Hamelsveld S."/>
        </authorList>
    </citation>
    <scope>NUCLEOTIDE SEQUENCE</scope>
    <source>
        <strain evidence="3">GW210015_S63</strain>
    </source>
</reference>
<reference evidence="2 4" key="1">
    <citation type="submission" date="2016-05" db="EMBL/GenBank/DDBJ databases">
        <title>Genome Sequence of Pseudomonas citronellolis Strain SJTE-3, an Estrogens and Persistent Organic Pollutants degradation strain.</title>
        <authorList>
            <person name="Liang R."/>
        </authorList>
    </citation>
    <scope>NUCLEOTIDE SEQUENCE [LARGE SCALE GENOMIC DNA]</scope>
    <source>
        <strain evidence="2 4">SJTE-3</strain>
    </source>
</reference>
<keyword evidence="1" id="KW-0732">Signal</keyword>
<evidence type="ECO:0000256" key="1">
    <source>
        <dbReference type="SAM" id="SignalP"/>
    </source>
</evidence>
<dbReference type="InterPro" id="IPR039366">
    <property type="entry name" value="Pilotin"/>
</dbReference>
<dbReference type="Pfam" id="PF09619">
    <property type="entry name" value="YscW"/>
    <property type="match status" value="1"/>
</dbReference>
<name>A0A1A9K7W5_9PSED</name>
<protein>
    <submittedName>
        <fullName evidence="3">YbaY family lipoprotein</fullName>
    </submittedName>
</protein>
<feature type="chain" id="PRO_5042684364" evidence="1">
    <location>
        <begin position="24"/>
        <end position="148"/>
    </location>
</feature>
<accession>A0A1A9K7W5</accession>
<dbReference type="Proteomes" id="UP001220662">
    <property type="component" value="Unassembled WGS sequence"/>
</dbReference>
<dbReference type="PROSITE" id="PS51257">
    <property type="entry name" value="PROKAR_LIPOPROTEIN"/>
    <property type="match status" value="1"/>
</dbReference>
<dbReference type="EMBL" id="CP015878">
    <property type="protein sequence ID" value="ANI13200.1"/>
    <property type="molecule type" value="Genomic_DNA"/>
</dbReference>
<dbReference type="EMBL" id="JARJLR010000399">
    <property type="protein sequence ID" value="MDF3844704.1"/>
    <property type="molecule type" value="Genomic_DNA"/>
</dbReference>